<accession>A0ABV1R771</accession>
<dbReference type="InterPro" id="IPR003660">
    <property type="entry name" value="HAMP_dom"/>
</dbReference>
<dbReference type="Pfam" id="PF00672">
    <property type="entry name" value="HAMP"/>
    <property type="match status" value="1"/>
</dbReference>
<dbReference type="PROSITE" id="PS50111">
    <property type="entry name" value="CHEMOTAXIS_TRANSDUC_2"/>
    <property type="match status" value="1"/>
</dbReference>
<keyword evidence="8" id="KW-1185">Reference proteome</keyword>
<evidence type="ECO:0000256" key="1">
    <source>
        <dbReference type="ARBA" id="ARBA00023224"/>
    </source>
</evidence>
<comment type="caution">
    <text evidence="7">The sequence shown here is derived from an EMBL/GenBank/DDBJ whole genome shotgun (WGS) entry which is preliminary data.</text>
</comment>
<feature type="domain" description="HAMP" evidence="6">
    <location>
        <begin position="327"/>
        <end position="380"/>
    </location>
</feature>
<dbReference type="Gene3D" id="1.10.287.950">
    <property type="entry name" value="Methyl-accepting chemotaxis protein"/>
    <property type="match status" value="1"/>
</dbReference>
<gene>
    <name evidence="7" type="ORF">ABS770_20750</name>
</gene>
<dbReference type="Pfam" id="PF00015">
    <property type="entry name" value="MCPsignal"/>
    <property type="match status" value="1"/>
</dbReference>
<dbReference type="RefSeq" id="WP_350380069.1">
    <property type="nucleotide sequence ID" value="NZ_JBELQD010000028.1"/>
</dbReference>
<dbReference type="PROSITE" id="PS50885">
    <property type="entry name" value="HAMP"/>
    <property type="match status" value="1"/>
</dbReference>
<dbReference type="InterPro" id="IPR004089">
    <property type="entry name" value="MCPsignal_dom"/>
</dbReference>
<dbReference type="SUPFAM" id="SSF58104">
    <property type="entry name" value="Methyl-accepting chemotaxis protein (MCP) signaling domain"/>
    <property type="match status" value="1"/>
</dbReference>
<dbReference type="SMART" id="SM00283">
    <property type="entry name" value="MA"/>
    <property type="match status" value="1"/>
</dbReference>
<evidence type="ECO:0000256" key="4">
    <source>
        <dbReference type="SAM" id="Phobius"/>
    </source>
</evidence>
<dbReference type="CDD" id="cd06225">
    <property type="entry name" value="HAMP"/>
    <property type="match status" value="1"/>
</dbReference>
<evidence type="ECO:0000313" key="7">
    <source>
        <dbReference type="EMBL" id="MER2290689.1"/>
    </source>
</evidence>
<keyword evidence="1 3" id="KW-0807">Transducer</keyword>
<evidence type="ECO:0000313" key="8">
    <source>
        <dbReference type="Proteomes" id="UP001432995"/>
    </source>
</evidence>
<name>A0ABV1R771_9HYPH</name>
<sequence length="676" mass="71250">MRACSLESRPPVKLGIRHRLYAGFAMLVLIAGGIGAYSLYQQSFITDQYKMRARFDVGVRSILTINSLAARLTGAAEHYRLAPSAEQITAMEQSRRAIEETSEMHFARAMHTERRPLYGQMRDDARALKPGLERLATAGLRVNETRTNMFKAGDALARALDALVVAVRERTSAAMSDRVQKIENTILRARLEAARFTMRLSAEDRAGFLATVEQARGALKAFGAVEGGAIVAPEIKAVAEGLDAYAATLTAWDGAMSVANDAFETGIKPFAASIERVGETARDKIFVAVNELTEATTASVENARRIQIGLITLAVVLGGALAFLIARSIIRPIVGMTNAMKRLAEGDTNVAVPQPKVRDEMREMAKAVDVFRQNAIARAELEAAQAAEQAARLSRVERVDQLVRAFQQNVAASLEVVTGAATELDATARSMTQVADDTNTQAVASSAAAEQASTNVQTVAAAAEEMVASLQEIERQVIRSNEVAGAAAHEAQATNAAMASLRVAAEQIGAAVTMISGIAGQTNLLALNATIEAARAGDAGRGFAVVAAEVKELAGQTARATEEIGGQIAAIQSATGQAADAIEQIARTIAAVNEISGAIASTVVQQTAATSEISRNAGEAARGTRDVSANVVQVLASSSETGSAATQVLHAASQLATQSQKVRQEVDSFLRDIQAA</sequence>
<dbReference type="PANTHER" id="PTHR32089:SF112">
    <property type="entry name" value="LYSOZYME-LIKE PROTEIN-RELATED"/>
    <property type="match status" value="1"/>
</dbReference>
<feature type="transmembrane region" description="Helical" evidence="4">
    <location>
        <begin position="306"/>
        <end position="326"/>
    </location>
</feature>
<comment type="similarity">
    <text evidence="2">Belongs to the methyl-accepting chemotaxis (MCP) protein family.</text>
</comment>
<reference evidence="7" key="1">
    <citation type="submission" date="2024-06" db="EMBL/GenBank/DDBJ databases">
        <authorList>
            <person name="Campbell A.G."/>
        </authorList>
    </citation>
    <scope>NUCLEOTIDE SEQUENCE</scope>
    <source>
        <strain evidence="7">EM17</strain>
    </source>
</reference>
<dbReference type="Proteomes" id="UP001432995">
    <property type="component" value="Unassembled WGS sequence"/>
</dbReference>
<dbReference type="InterPro" id="IPR004090">
    <property type="entry name" value="Chemotax_Me-accpt_rcpt"/>
</dbReference>
<evidence type="ECO:0000256" key="2">
    <source>
        <dbReference type="ARBA" id="ARBA00029447"/>
    </source>
</evidence>
<keyword evidence="4" id="KW-0812">Transmembrane</keyword>
<dbReference type="PANTHER" id="PTHR32089">
    <property type="entry name" value="METHYL-ACCEPTING CHEMOTAXIS PROTEIN MCPB"/>
    <property type="match status" value="1"/>
</dbReference>
<feature type="transmembrane region" description="Helical" evidence="4">
    <location>
        <begin position="20"/>
        <end position="40"/>
    </location>
</feature>
<protein>
    <submittedName>
        <fullName evidence="7">Methyl-accepting chemotaxis protein</fullName>
    </submittedName>
</protein>
<evidence type="ECO:0000256" key="3">
    <source>
        <dbReference type="PROSITE-ProRule" id="PRU00284"/>
    </source>
</evidence>
<dbReference type="SMART" id="SM00304">
    <property type="entry name" value="HAMP"/>
    <property type="match status" value="1"/>
</dbReference>
<feature type="domain" description="Methyl-accepting transducer" evidence="5">
    <location>
        <begin position="420"/>
        <end position="656"/>
    </location>
</feature>
<keyword evidence="4" id="KW-1133">Transmembrane helix</keyword>
<keyword evidence="4" id="KW-0472">Membrane</keyword>
<proteinExistence type="inferred from homology"/>
<evidence type="ECO:0000259" key="6">
    <source>
        <dbReference type="PROSITE" id="PS50885"/>
    </source>
</evidence>
<dbReference type="EMBL" id="JBELQD010000028">
    <property type="protein sequence ID" value="MER2290689.1"/>
    <property type="molecule type" value="Genomic_DNA"/>
</dbReference>
<organism evidence="7 8">
    <name type="scientific">Methylobacterium brachiatum</name>
    <dbReference type="NCBI Taxonomy" id="269660"/>
    <lineage>
        <taxon>Bacteria</taxon>
        <taxon>Pseudomonadati</taxon>
        <taxon>Pseudomonadota</taxon>
        <taxon>Alphaproteobacteria</taxon>
        <taxon>Hyphomicrobiales</taxon>
        <taxon>Methylobacteriaceae</taxon>
        <taxon>Methylobacterium</taxon>
    </lineage>
</organism>
<evidence type="ECO:0000259" key="5">
    <source>
        <dbReference type="PROSITE" id="PS50111"/>
    </source>
</evidence>
<dbReference type="PRINTS" id="PR00260">
    <property type="entry name" value="CHEMTRNSDUCR"/>
</dbReference>
<dbReference type="Gene3D" id="6.10.340.10">
    <property type="match status" value="1"/>
</dbReference>